<keyword evidence="7 9" id="KW-0472">Membrane</keyword>
<gene>
    <name evidence="11" type="ORF">GR316_12900</name>
</gene>
<reference evidence="11" key="1">
    <citation type="submission" date="2020-01" db="EMBL/GenBank/DDBJ databases">
        <authorList>
            <person name="Yang Y."/>
            <person name="Kwon Y.M."/>
        </authorList>
    </citation>
    <scope>NUCLEOTIDE SEQUENCE</scope>
    <source>
        <strain evidence="11">PG104</strain>
        <plasmid evidence="11">unnamed3</plasmid>
    </source>
</reference>
<geneLocation type="plasmid" evidence="11 12">
    <name>unnamed3</name>
</geneLocation>
<dbReference type="Proteomes" id="UP000679284">
    <property type="component" value="Plasmid unnamed3"/>
</dbReference>
<evidence type="ECO:0000313" key="11">
    <source>
        <dbReference type="EMBL" id="QUS37276.1"/>
    </source>
</evidence>
<organism evidence="11 12">
    <name type="scientific">Falsirhodobacter algicola</name>
    <dbReference type="NCBI Taxonomy" id="2692330"/>
    <lineage>
        <taxon>Bacteria</taxon>
        <taxon>Pseudomonadati</taxon>
        <taxon>Pseudomonadota</taxon>
        <taxon>Alphaproteobacteria</taxon>
        <taxon>Rhodobacterales</taxon>
        <taxon>Paracoccaceae</taxon>
        <taxon>Falsirhodobacter</taxon>
    </lineage>
</organism>
<keyword evidence="11" id="KW-0614">Plasmid</keyword>
<evidence type="ECO:0000313" key="12">
    <source>
        <dbReference type="Proteomes" id="UP000679284"/>
    </source>
</evidence>
<dbReference type="PANTHER" id="PTHR22888:SF9">
    <property type="entry name" value="CYTOCHROME C OXIDASE SUBUNIT 2"/>
    <property type="match status" value="1"/>
</dbReference>
<comment type="similarity">
    <text evidence="2">Belongs to the cytochrome c oxidase subunit 2 family.</text>
</comment>
<dbReference type="GO" id="GO:0016020">
    <property type="term" value="C:membrane"/>
    <property type="evidence" value="ECO:0007669"/>
    <property type="project" value="UniProtKB-SubCell"/>
</dbReference>
<evidence type="ECO:0000256" key="5">
    <source>
        <dbReference type="ARBA" id="ARBA00022982"/>
    </source>
</evidence>
<dbReference type="InterPro" id="IPR045187">
    <property type="entry name" value="CcO_II"/>
</dbReference>
<evidence type="ECO:0000256" key="4">
    <source>
        <dbReference type="ARBA" id="ARBA00022723"/>
    </source>
</evidence>
<dbReference type="SUPFAM" id="SSF49503">
    <property type="entry name" value="Cupredoxins"/>
    <property type="match status" value="1"/>
</dbReference>
<proteinExistence type="inferred from homology"/>
<dbReference type="InterPro" id="IPR001505">
    <property type="entry name" value="Copper_CuA"/>
</dbReference>
<evidence type="ECO:0000256" key="7">
    <source>
        <dbReference type="ARBA" id="ARBA00023136"/>
    </source>
</evidence>
<evidence type="ECO:0000256" key="9">
    <source>
        <dbReference type="SAM" id="Phobius"/>
    </source>
</evidence>
<feature type="transmembrane region" description="Helical" evidence="9">
    <location>
        <begin position="52"/>
        <end position="77"/>
    </location>
</feature>
<name>A0A8J8MV48_9RHOB</name>
<dbReference type="PROSITE" id="PS50857">
    <property type="entry name" value="COX2_CUA"/>
    <property type="match status" value="1"/>
</dbReference>
<keyword evidence="4" id="KW-0479">Metal-binding</keyword>
<dbReference type="Gene3D" id="2.60.40.420">
    <property type="entry name" value="Cupredoxins - blue copper proteins"/>
    <property type="match status" value="1"/>
</dbReference>
<sequence>MAQVFGGVGHRRLLRRSSAAGALGFPFLLAGCGGRLSTLDPAGPAALGIARLWWAMLAGSSLIFAVVLTLFAVLMLRPEAGRRIPARRWIVWGGIALPLPVILAVTGTALWQGEALRAGPPALRIEAEAYMWGWRFAYPPATGLPPTEGVLHLPAGQEVEMVVTSPDVIHSFWIPRLGGKIDAIPGHANTLRLRADAPGDYGGVCAEYCGIGHVDMSFTARAHAIWPPEDLP</sequence>
<evidence type="ECO:0000256" key="6">
    <source>
        <dbReference type="ARBA" id="ARBA00023008"/>
    </source>
</evidence>
<evidence type="ECO:0000256" key="1">
    <source>
        <dbReference type="ARBA" id="ARBA00004370"/>
    </source>
</evidence>
<evidence type="ECO:0000256" key="2">
    <source>
        <dbReference type="ARBA" id="ARBA00007866"/>
    </source>
</evidence>
<dbReference type="EMBL" id="CP047292">
    <property type="protein sequence ID" value="QUS37276.1"/>
    <property type="molecule type" value="Genomic_DNA"/>
</dbReference>
<dbReference type="Pfam" id="PF00116">
    <property type="entry name" value="COX2"/>
    <property type="match status" value="1"/>
</dbReference>
<dbReference type="InterPro" id="IPR008972">
    <property type="entry name" value="Cupredoxin"/>
</dbReference>
<evidence type="ECO:0000259" key="10">
    <source>
        <dbReference type="PROSITE" id="PS50857"/>
    </source>
</evidence>
<accession>A0A8J8MV48</accession>
<feature type="domain" description="Cytochrome oxidase subunit II copper A binding" evidence="10">
    <location>
        <begin position="120"/>
        <end position="232"/>
    </location>
</feature>
<evidence type="ECO:0000256" key="3">
    <source>
        <dbReference type="ARBA" id="ARBA00022448"/>
    </source>
</evidence>
<feature type="transmembrane region" description="Helical" evidence="9">
    <location>
        <begin position="20"/>
        <end position="37"/>
    </location>
</feature>
<dbReference type="KEGG" id="fap:GR316_12900"/>
<comment type="catalytic activity">
    <reaction evidence="8">
        <text>4 Fe(II)-[cytochrome c] + O2 + 8 H(+)(in) = 4 Fe(III)-[cytochrome c] + 2 H2O + 4 H(+)(out)</text>
        <dbReference type="Rhea" id="RHEA:11436"/>
        <dbReference type="Rhea" id="RHEA-COMP:10350"/>
        <dbReference type="Rhea" id="RHEA-COMP:14399"/>
        <dbReference type="ChEBI" id="CHEBI:15377"/>
        <dbReference type="ChEBI" id="CHEBI:15378"/>
        <dbReference type="ChEBI" id="CHEBI:15379"/>
        <dbReference type="ChEBI" id="CHEBI:29033"/>
        <dbReference type="ChEBI" id="CHEBI:29034"/>
        <dbReference type="EC" id="7.1.1.9"/>
    </reaction>
</comment>
<keyword evidence="6" id="KW-0186">Copper</keyword>
<dbReference type="AlphaFoldDB" id="A0A8J8MV48"/>
<protein>
    <submittedName>
        <fullName evidence="11">Cytochrome c oxidase subunit II</fullName>
    </submittedName>
</protein>
<keyword evidence="3" id="KW-0813">Transport</keyword>
<dbReference type="GO" id="GO:0042773">
    <property type="term" value="P:ATP synthesis coupled electron transport"/>
    <property type="evidence" value="ECO:0007669"/>
    <property type="project" value="TreeGrafter"/>
</dbReference>
<dbReference type="GO" id="GO:0005507">
    <property type="term" value="F:copper ion binding"/>
    <property type="evidence" value="ECO:0007669"/>
    <property type="project" value="InterPro"/>
</dbReference>
<keyword evidence="5" id="KW-0249">Electron transport</keyword>
<dbReference type="PROSITE" id="PS00078">
    <property type="entry name" value="COX2"/>
    <property type="match status" value="1"/>
</dbReference>
<dbReference type="PANTHER" id="PTHR22888">
    <property type="entry name" value="CYTOCHROME C OXIDASE, SUBUNIT II"/>
    <property type="match status" value="1"/>
</dbReference>
<keyword evidence="12" id="KW-1185">Reference proteome</keyword>
<keyword evidence="9" id="KW-1133">Transmembrane helix</keyword>
<keyword evidence="9" id="KW-0812">Transmembrane</keyword>
<feature type="transmembrane region" description="Helical" evidence="9">
    <location>
        <begin position="89"/>
        <end position="111"/>
    </location>
</feature>
<evidence type="ECO:0000256" key="8">
    <source>
        <dbReference type="ARBA" id="ARBA00047816"/>
    </source>
</evidence>
<comment type="subcellular location">
    <subcellularLocation>
        <location evidence="1">Membrane</location>
    </subcellularLocation>
</comment>
<dbReference type="InterPro" id="IPR002429">
    <property type="entry name" value="CcO_II-like_C"/>
</dbReference>
<dbReference type="GO" id="GO:0004129">
    <property type="term" value="F:cytochrome-c oxidase activity"/>
    <property type="evidence" value="ECO:0007669"/>
    <property type="project" value="UniProtKB-EC"/>
</dbReference>